<keyword evidence="2" id="KW-1185">Reference proteome</keyword>
<evidence type="ECO:0000313" key="1">
    <source>
        <dbReference type="EMBL" id="KAK8115122.1"/>
    </source>
</evidence>
<proteinExistence type="predicted"/>
<organism evidence="1 2">
    <name type="scientific">Apiospora kogelbergensis</name>
    <dbReference type="NCBI Taxonomy" id="1337665"/>
    <lineage>
        <taxon>Eukaryota</taxon>
        <taxon>Fungi</taxon>
        <taxon>Dikarya</taxon>
        <taxon>Ascomycota</taxon>
        <taxon>Pezizomycotina</taxon>
        <taxon>Sordariomycetes</taxon>
        <taxon>Xylariomycetidae</taxon>
        <taxon>Amphisphaeriales</taxon>
        <taxon>Apiosporaceae</taxon>
        <taxon>Apiospora</taxon>
    </lineage>
</organism>
<dbReference type="Proteomes" id="UP001392437">
    <property type="component" value="Unassembled WGS sequence"/>
</dbReference>
<reference evidence="1 2" key="1">
    <citation type="submission" date="2023-01" db="EMBL/GenBank/DDBJ databases">
        <title>Analysis of 21 Apiospora genomes using comparative genomics revels a genus with tremendous synthesis potential of carbohydrate active enzymes and secondary metabolites.</title>
        <authorList>
            <person name="Sorensen T."/>
        </authorList>
    </citation>
    <scope>NUCLEOTIDE SEQUENCE [LARGE SCALE GENOMIC DNA]</scope>
    <source>
        <strain evidence="1 2">CBS 117206</strain>
    </source>
</reference>
<sequence length="178" mass="19718">MTGRTKSSSLVSVHGSCWRPLNLLVKKHEPEDSGASQVKKACRFPPRLSRSVQCPPGLETPYSTFSKIINIHAFNLAFHFVILAPFESLKTTALLSRNGAWLRVYEPTTGRIFGFDFRARARHTALPDTPIFLSGAIASVNLTLGRSWQTISWAAQVSNKKGTWPGVDTFDGLWVPGY</sequence>
<dbReference type="EMBL" id="JAQQWP010000006">
    <property type="protein sequence ID" value="KAK8115122.1"/>
    <property type="molecule type" value="Genomic_DNA"/>
</dbReference>
<evidence type="ECO:0000313" key="2">
    <source>
        <dbReference type="Proteomes" id="UP001392437"/>
    </source>
</evidence>
<dbReference type="AlphaFoldDB" id="A0AAW0QXL4"/>
<protein>
    <submittedName>
        <fullName evidence="1">Uncharacterized protein</fullName>
    </submittedName>
</protein>
<accession>A0AAW0QXL4</accession>
<gene>
    <name evidence="1" type="ORF">PG999_007191</name>
</gene>
<name>A0AAW0QXL4_9PEZI</name>
<comment type="caution">
    <text evidence="1">The sequence shown here is derived from an EMBL/GenBank/DDBJ whole genome shotgun (WGS) entry which is preliminary data.</text>
</comment>